<evidence type="ECO:0000256" key="1">
    <source>
        <dbReference type="ARBA" id="ARBA00022857"/>
    </source>
</evidence>
<dbReference type="InterPro" id="IPR011032">
    <property type="entry name" value="GroES-like_sf"/>
</dbReference>
<dbReference type="SUPFAM" id="SSF51735">
    <property type="entry name" value="NAD(P)-binding Rossmann-fold domains"/>
    <property type="match status" value="1"/>
</dbReference>
<keyword evidence="2" id="KW-0560">Oxidoreductase</keyword>
<evidence type="ECO:0000313" key="4">
    <source>
        <dbReference type="EMBL" id="SDH89475.1"/>
    </source>
</evidence>
<dbReference type="InterPro" id="IPR013154">
    <property type="entry name" value="ADH-like_N"/>
</dbReference>
<name>A0A1G8G546_9BURK</name>
<evidence type="ECO:0000259" key="3">
    <source>
        <dbReference type="SMART" id="SM00829"/>
    </source>
</evidence>
<dbReference type="Gene3D" id="3.40.50.720">
    <property type="entry name" value="NAD(P)-binding Rossmann-like Domain"/>
    <property type="match status" value="1"/>
</dbReference>
<keyword evidence="1" id="KW-0521">NADP</keyword>
<dbReference type="PROSITE" id="PS01162">
    <property type="entry name" value="QOR_ZETA_CRYSTAL"/>
    <property type="match status" value="1"/>
</dbReference>
<dbReference type="InterPro" id="IPR013149">
    <property type="entry name" value="ADH-like_C"/>
</dbReference>
<dbReference type="RefSeq" id="WP_090688898.1">
    <property type="nucleotide sequence ID" value="NZ_CADERL010000010.1"/>
</dbReference>
<dbReference type="InterPro" id="IPR020843">
    <property type="entry name" value="ER"/>
</dbReference>
<dbReference type="PANTHER" id="PTHR48106:SF13">
    <property type="entry name" value="QUINONE OXIDOREDUCTASE-RELATED"/>
    <property type="match status" value="1"/>
</dbReference>
<dbReference type="GO" id="GO:0008270">
    <property type="term" value="F:zinc ion binding"/>
    <property type="evidence" value="ECO:0007669"/>
    <property type="project" value="InterPro"/>
</dbReference>
<dbReference type="GO" id="GO:0035925">
    <property type="term" value="F:mRNA 3'-UTR AU-rich region binding"/>
    <property type="evidence" value="ECO:0007669"/>
    <property type="project" value="TreeGrafter"/>
</dbReference>
<evidence type="ECO:0000256" key="2">
    <source>
        <dbReference type="ARBA" id="ARBA00023002"/>
    </source>
</evidence>
<dbReference type="InterPro" id="IPR002364">
    <property type="entry name" value="Quin_OxRdtase/zeta-crystal_CS"/>
</dbReference>
<dbReference type="EMBL" id="FNCJ01000014">
    <property type="protein sequence ID" value="SDH89475.1"/>
    <property type="molecule type" value="Genomic_DNA"/>
</dbReference>
<dbReference type="AlphaFoldDB" id="A0A1G8G546"/>
<protein>
    <submittedName>
        <fullName evidence="4">NADPH2:quinone reductase</fullName>
    </submittedName>
</protein>
<feature type="domain" description="Enoyl reductase (ER)" evidence="3">
    <location>
        <begin position="15"/>
        <end position="327"/>
    </location>
</feature>
<accession>A0A1G8G546</accession>
<proteinExistence type="predicted"/>
<dbReference type="SUPFAM" id="SSF50129">
    <property type="entry name" value="GroES-like"/>
    <property type="match status" value="1"/>
</dbReference>
<dbReference type="SMART" id="SM00829">
    <property type="entry name" value="PKS_ER"/>
    <property type="match status" value="1"/>
</dbReference>
<dbReference type="GO" id="GO:0070402">
    <property type="term" value="F:NADPH binding"/>
    <property type="evidence" value="ECO:0007669"/>
    <property type="project" value="TreeGrafter"/>
</dbReference>
<reference evidence="4 5" key="1">
    <citation type="submission" date="2016-10" db="EMBL/GenBank/DDBJ databases">
        <authorList>
            <person name="de Groot N.N."/>
        </authorList>
    </citation>
    <scope>NUCLEOTIDE SEQUENCE [LARGE SCALE GENOMIC DNA]</scope>
    <source>
        <strain evidence="4 5">LMG 2247</strain>
    </source>
</reference>
<dbReference type="GO" id="GO:0005829">
    <property type="term" value="C:cytosol"/>
    <property type="evidence" value="ECO:0007669"/>
    <property type="project" value="TreeGrafter"/>
</dbReference>
<gene>
    <name evidence="4" type="ORF">SAMN05216466_114135</name>
</gene>
<dbReference type="InterPro" id="IPR047618">
    <property type="entry name" value="QOR-like"/>
</dbReference>
<organism evidence="4 5">
    <name type="scientific">Paraburkholderia phenazinium</name>
    <dbReference type="NCBI Taxonomy" id="60549"/>
    <lineage>
        <taxon>Bacteria</taxon>
        <taxon>Pseudomonadati</taxon>
        <taxon>Pseudomonadota</taxon>
        <taxon>Betaproteobacteria</taxon>
        <taxon>Burkholderiales</taxon>
        <taxon>Burkholderiaceae</taxon>
        <taxon>Paraburkholderia</taxon>
    </lineage>
</organism>
<dbReference type="GO" id="GO:0003960">
    <property type="term" value="F:quinone reductase (NADPH) activity"/>
    <property type="evidence" value="ECO:0007669"/>
    <property type="project" value="InterPro"/>
</dbReference>
<dbReference type="OrthoDB" id="9805883at2"/>
<dbReference type="InterPro" id="IPR036291">
    <property type="entry name" value="NAD(P)-bd_dom_sf"/>
</dbReference>
<dbReference type="Gene3D" id="3.90.180.10">
    <property type="entry name" value="Medium-chain alcohol dehydrogenases, catalytic domain"/>
    <property type="match status" value="1"/>
</dbReference>
<dbReference type="Pfam" id="PF00107">
    <property type="entry name" value="ADH_zinc_N"/>
    <property type="match status" value="1"/>
</dbReference>
<evidence type="ECO:0000313" key="5">
    <source>
        <dbReference type="Proteomes" id="UP000199706"/>
    </source>
</evidence>
<sequence>MGQKNACQIGIEAYGDASALRMFEQEVPPPAPGEVQIRQSAVGVNFVDIYFRSGLHRLPQLPGVLGVEAAGVVAALGAGVSGWQVGERVAYAGLPSGSYTNLRNVPAQSLVRLPSAVSEETAAAALLRGATSYMLLHRVRETKPGDTVLVHAAAGGLGLILVQWAKALGARVIGTVGTPAKAALARAHGLDQAVLYRDEDFVEAAREFGGGAGVDFAVDGIGGATLRRTLGAVKPFGMVASIGAAEGAIEPIALDEIGPARSIALARPSVLGMIKRDIGAYQLAAQQVFERIEAGLHVEVGERLPLNEAAQAHRQMESGQTTGSVILIP</sequence>
<dbReference type="Pfam" id="PF08240">
    <property type="entry name" value="ADH_N"/>
    <property type="match status" value="1"/>
</dbReference>
<dbReference type="Proteomes" id="UP000199706">
    <property type="component" value="Unassembled WGS sequence"/>
</dbReference>
<dbReference type="CDD" id="cd05286">
    <property type="entry name" value="QOR2"/>
    <property type="match status" value="1"/>
</dbReference>
<dbReference type="PANTHER" id="PTHR48106">
    <property type="entry name" value="QUINONE OXIDOREDUCTASE PIG3-RELATED"/>
    <property type="match status" value="1"/>
</dbReference>